<feature type="transmembrane region" description="Helical" evidence="2">
    <location>
        <begin position="61"/>
        <end position="80"/>
    </location>
</feature>
<evidence type="ECO:0000313" key="5">
    <source>
        <dbReference type="Proteomes" id="UP000092574"/>
    </source>
</evidence>
<sequence>MVLFGLFFVQQVLLNGMGVLLFRLIYQERRFKGIGARILEYVFFVVFCCLTAWNICQALVSTGGITVFIVAFSVYMWLFTQSSLIKTLAWNCFYFFGLELVKFIYLLINGLYTDRGIKEVNYGTHNWADLIVCYLLVFLILLSYRLLKCSKGEFLHIVFEEYNLLFLFVGVLELCIIVYLMRLSLYKMDNKIIFPFFIFICFLVVSNLFLFFLIQLQMLKKEKQNFVVQQNLKEKQYIMLKEKYIDGNKKLHERKHELRFLLNCFLNEEFEEGKRYIENLLDVTINQQKMKIWTGNEDVDFLISYEQKKMDENGIQFELYTDVYEIPIDSADLYIIAGNLLDNAIEASVKCEMKNRWISLELLTVNQMILIRVKNSSQRIPKRINGRFNSDKENTEIHGWGLENVKQVIQKYDGIIDINYDESSFEVSVVVSKEGGDKDEEGRNESGRKYSGGT</sequence>
<name>A0A1C7I9B5_9FIRM</name>
<dbReference type="GO" id="GO:0042802">
    <property type="term" value="F:identical protein binding"/>
    <property type="evidence" value="ECO:0007669"/>
    <property type="project" value="TreeGrafter"/>
</dbReference>
<organism evidence="4 5">
    <name type="scientific">Blautia pseudococcoides</name>
    <dbReference type="NCBI Taxonomy" id="1796616"/>
    <lineage>
        <taxon>Bacteria</taxon>
        <taxon>Bacillati</taxon>
        <taxon>Bacillota</taxon>
        <taxon>Clostridia</taxon>
        <taxon>Lachnospirales</taxon>
        <taxon>Lachnospiraceae</taxon>
        <taxon>Blautia</taxon>
    </lineage>
</organism>
<feature type="transmembrane region" description="Helical" evidence="2">
    <location>
        <begin position="38"/>
        <end position="55"/>
    </location>
</feature>
<accession>A0A1C7I9B5</accession>
<evidence type="ECO:0000259" key="3">
    <source>
        <dbReference type="SMART" id="SM00387"/>
    </source>
</evidence>
<protein>
    <submittedName>
        <fullName evidence="4">ATP-binding protein</fullName>
    </submittedName>
</protein>
<evidence type="ECO:0000313" key="4">
    <source>
        <dbReference type="EMBL" id="ANU75129.1"/>
    </source>
</evidence>
<keyword evidence="2" id="KW-0472">Membrane</keyword>
<dbReference type="AlphaFoldDB" id="A0A1C7I9B5"/>
<feature type="transmembrane region" description="Helical" evidence="2">
    <location>
        <begin position="164"/>
        <end position="186"/>
    </location>
</feature>
<feature type="compositionally biased region" description="Basic and acidic residues" evidence="1">
    <location>
        <begin position="434"/>
        <end position="448"/>
    </location>
</feature>
<feature type="transmembrane region" description="Helical" evidence="2">
    <location>
        <begin position="92"/>
        <end position="112"/>
    </location>
</feature>
<dbReference type="GO" id="GO:0005524">
    <property type="term" value="F:ATP binding"/>
    <property type="evidence" value="ECO:0007669"/>
    <property type="project" value="UniProtKB-KW"/>
</dbReference>
<gene>
    <name evidence="4" type="ORF">A4V09_04745</name>
</gene>
<dbReference type="STRING" id="1796616.A4V09_04745"/>
<keyword evidence="4" id="KW-0547">Nucleotide-binding</keyword>
<feature type="transmembrane region" description="Helical" evidence="2">
    <location>
        <begin position="124"/>
        <end position="144"/>
    </location>
</feature>
<evidence type="ECO:0000256" key="2">
    <source>
        <dbReference type="SAM" id="Phobius"/>
    </source>
</evidence>
<keyword evidence="5" id="KW-1185">Reference proteome</keyword>
<dbReference type="InterPro" id="IPR032834">
    <property type="entry name" value="NatK-like_C"/>
</dbReference>
<dbReference type="RefSeq" id="WP_065541344.1">
    <property type="nucleotide sequence ID" value="NZ_CP015405.2"/>
</dbReference>
<proteinExistence type="predicted"/>
<keyword evidence="2" id="KW-1133">Transmembrane helix</keyword>
<dbReference type="InterPro" id="IPR036890">
    <property type="entry name" value="HATPase_C_sf"/>
</dbReference>
<feature type="transmembrane region" description="Helical" evidence="2">
    <location>
        <begin position="6"/>
        <end position="26"/>
    </location>
</feature>
<keyword evidence="2" id="KW-0812">Transmembrane</keyword>
<dbReference type="Pfam" id="PF14501">
    <property type="entry name" value="HATPase_c_5"/>
    <property type="match status" value="1"/>
</dbReference>
<dbReference type="KEGG" id="byl:A4V09_04745"/>
<dbReference type="PANTHER" id="PTHR40448:SF1">
    <property type="entry name" value="TWO-COMPONENT SENSOR HISTIDINE KINASE"/>
    <property type="match status" value="1"/>
</dbReference>
<dbReference type="CDD" id="cd16935">
    <property type="entry name" value="HATPase_AgrC-ComD-like"/>
    <property type="match status" value="1"/>
</dbReference>
<dbReference type="Proteomes" id="UP000092574">
    <property type="component" value="Chromosome"/>
</dbReference>
<dbReference type="InterPro" id="IPR003594">
    <property type="entry name" value="HATPase_dom"/>
</dbReference>
<dbReference type="OrthoDB" id="3173688at2"/>
<evidence type="ECO:0000256" key="1">
    <source>
        <dbReference type="SAM" id="MobiDB-lite"/>
    </source>
</evidence>
<dbReference type="SMART" id="SM00387">
    <property type="entry name" value="HATPase_c"/>
    <property type="match status" value="1"/>
</dbReference>
<keyword evidence="4" id="KW-0067">ATP-binding</keyword>
<dbReference type="Gene3D" id="3.30.565.10">
    <property type="entry name" value="Histidine kinase-like ATPase, C-terminal domain"/>
    <property type="match status" value="1"/>
</dbReference>
<dbReference type="SUPFAM" id="SSF55874">
    <property type="entry name" value="ATPase domain of HSP90 chaperone/DNA topoisomerase II/histidine kinase"/>
    <property type="match status" value="1"/>
</dbReference>
<feature type="transmembrane region" description="Helical" evidence="2">
    <location>
        <begin position="192"/>
        <end position="214"/>
    </location>
</feature>
<feature type="region of interest" description="Disordered" evidence="1">
    <location>
        <begin position="431"/>
        <end position="454"/>
    </location>
</feature>
<dbReference type="EMBL" id="CP015405">
    <property type="protein sequence ID" value="ANU75129.1"/>
    <property type="molecule type" value="Genomic_DNA"/>
</dbReference>
<feature type="domain" description="Histidine kinase/HSP90-like ATPase" evidence="3">
    <location>
        <begin position="328"/>
        <end position="433"/>
    </location>
</feature>
<dbReference type="PANTHER" id="PTHR40448">
    <property type="entry name" value="TWO-COMPONENT SENSOR HISTIDINE KINASE"/>
    <property type="match status" value="1"/>
</dbReference>
<reference evidence="4" key="1">
    <citation type="submission" date="2017-04" db="EMBL/GenBank/DDBJ databases">
        <title>Complete Genome Sequences of Twelve Strains of a Stable Defined Moderately Diverse Mouse Microbiota 2 (sDMDMm2).</title>
        <authorList>
            <person name="Uchimura Y."/>
            <person name="Wyss M."/>
            <person name="Brugiroux S."/>
            <person name="Limenitakis J.P."/>
            <person name="Stecher B."/>
            <person name="McCoy K.D."/>
            <person name="Macpherson A.J."/>
        </authorList>
    </citation>
    <scope>NUCLEOTIDE SEQUENCE</scope>
    <source>
        <strain evidence="4">YL58</strain>
    </source>
</reference>